<evidence type="ECO:0000256" key="3">
    <source>
        <dbReference type="ARBA" id="ARBA00023235"/>
    </source>
</evidence>
<feature type="active site" evidence="4">
    <location>
        <position position="142"/>
    </location>
</feature>
<dbReference type="EC" id="5.4.99.-" evidence="6"/>
<dbReference type="Proteomes" id="UP000253490">
    <property type="component" value="Unassembled WGS sequence"/>
</dbReference>
<dbReference type="EMBL" id="QNRX01000010">
    <property type="protein sequence ID" value="RBP63279.1"/>
    <property type="molecule type" value="Genomic_DNA"/>
</dbReference>
<dbReference type="CDD" id="cd02869">
    <property type="entry name" value="PseudoU_synth_RluA_like"/>
    <property type="match status" value="1"/>
</dbReference>
<dbReference type="PROSITE" id="PS01129">
    <property type="entry name" value="PSI_RLU"/>
    <property type="match status" value="1"/>
</dbReference>
<dbReference type="SMART" id="SM00363">
    <property type="entry name" value="S4"/>
    <property type="match status" value="1"/>
</dbReference>
<name>A0A366I4W5_9FIRM</name>
<dbReference type="InterPro" id="IPR006145">
    <property type="entry name" value="PsdUridine_synth_RsuA/RluA"/>
</dbReference>
<keyword evidence="9" id="KW-1185">Reference proteome</keyword>
<keyword evidence="5" id="KW-0694">RNA-binding</keyword>
<protein>
    <recommendedName>
        <fullName evidence="6">Pseudouridine synthase</fullName>
        <ecNumber evidence="6">5.4.99.-</ecNumber>
    </recommendedName>
</protein>
<comment type="function">
    <text evidence="6">Responsible for synthesis of pseudouridine from uracil.</text>
</comment>
<dbReference type="SUPFAM" id="SSF55174">
    <property type="entry name" value="Alpha-L RNA-binding motif"/>
    <property type="match status" value="1"/>
</dbReference>
<dbReference type="InterPro" id="IPR036986">
    <property type="entry name" value="S4_RNA-bd_sf"/>
</dbReference>
<gene>
    <name evidence="8" type="ORF">DES36_11022</name>
</gene>
<dbReference type="PROSITE" id="PS50889">
    <property type="entry name" value="S4"/>
    <property type="match status" value="1"/>
</dbReference>
<dbReference type="NCBIfam" id="TIGR00005">
    <property type="entry name" value="rluA_subfam"/>
    <property type="match status" value="1"/>
</dbReference>
<dbReference type="InterPro" id="IPR006225">
    <property type="entry name" value="PsdUridine_synth_RluC/D"/>
</dbReference>
<dbReference type="RefSeq" id="WP_113920800.1">
    <property type="nucleotide sequence ID" value="NZ_QNRX01000010.1"/>
</dbReference>
<proteinExistence type="inferred from homology"/>
<dbReference type="Pfam" id="PF00849">
    <property type="entry name" value="PseudoU_synth_2"/>
    <property type="match status" value="1"/>
</dbReference>
<evidence type="ECO:0000313" key="9">
    <source>
        <dbReference type="Proteomes" id="UP000253490"/>
    </source>
</evidence>
<comment type="catalytic activity">
    <reaction evidence="1 6">
        <text>a uridine in RNA = a pseudouridine in RNA</text>
        <dbReference type="Rhea" id="RHEA:48348"/>
        <dbReference type="Rhea" id="RHEA-COMP:12068"/>
        <dbReference type="Rhea" id="RHEA-COMP:12069"/>
        <dbReference type="ChEBI" id="CHEBI:65314"/>
        <dbReference type="ChEBI" id="CHEBI:65315"/>
    </reaction>
</comment>
<reference evidence="8 9" key="1">
    <citation type="submission" date="2018-06" db="EMBL/GenBank/DDBJ databases">
        <title>Genomic Encyclopedia of Type Strains, Phase IV (KMG-IV): sequencing the most valuable type-strain genomes for metagenomic binning, comparative biology and taxonomic classification.</title>
        <authorList>
            <person name="Goeker M."/>
        </authorList>
    </citation>
    <scope>NUCLEOTIDE SEQUENCE [LARGE SCALE GENOMIC DNA]</scope>
    <source>
        <strain evidence="8 9">DSM 22112</strain>
    </source>
</reference>
<dbReference type="OrthoDB" id="9807829at2"/>
<dbReference type="SUPFAM" id="SSF55120">
    <property type="entry name" value="Pseudouridine synthase"/>
    <property type="match status" value="1"/>
</dbReference>
<evidence type="ECO:0000256" key="2">
    <source>
        <dbReference type="ARBA" id="ARBA00010876"/>
    </source>
</evidence>
<evidence type="ECO:0000256" key="6">
    <source>
        <dbReference type="RuleBase" id="RU362028"/>
    </source>
</evidence>
<sequence length="314" mass="35752">MKAIEIGENEAGQRLDRFLLKYMNKASKGFIEKMIRKKRIKVNKGKAQPNYSLQVGDEVQLYLAEETVEKFTQEKSIDKVSKNINILYEDDKILVLNKSSNTLTHGEGNSLVNRAITYLIHSGSYNPKDEKTFVPASCNRLDRNTSGIVIIGKTYDGLKEINQKIKDNQVSKYYLTLVKGVVTKAQTLEGYWIKEGNQVKITKTSLNDEAKKVITKIEPLHSNGKVSLLQVELVTGRTHQIRAHLKSIGHPIIGDPKYGDTKWNKEYELSNQFLHAYKIIILNYNEKESLTITAPLPKKLQEFLKRQSLDLSCP</sequence>
<dbReference type="InterPro" id="IPR020103">
    <property type="entry name" value="PsdUridine_synth_cat_dom_sf"/>
</dbReference>
<dbReference type="InterPro" id="IPR002942">
    <property type="entry name" value="S4_RNA-bd"/>
</dbReference>
<organism evidence="8 9">
    <name type="scientific">Alkalibaculum bacchi</name>
    <dbReference type="NCBI Taxonomy" id="645887"/>
    <lineage>
        <taxon>Bacteria</taxon>
        <taxon>Bacillati</taxon>
        <taxon>Bacillota</taxon>
        <taxon>Clostridia</taxon>
        <taxon>Eubacteriales</taxon>
        <taxon>Eubacteriaceae</taxon>
        <taxon>Alkalibaculum</taxon>
    </lineage>
</organism>
<dbReference type="Gene3D" id="3.10.290.10">
    <property type="entry name" value="RNA-binding S4 domain"/>
    <property type="match status" value="1"/>
</dbReference>
<accession>A0A366I4W5</accession>
<dbReference type="AlphaFoldDB" id="A0A366I4W5"/>
<evidence type="ECO:0000256" key="1">
    <source>
        <dbReference type="ARBA" id="ARBA00000073"/>
    </source>
</evidence>
<dbReference type="GO" id="GO:0120159">
    <property type="term" value="F:rRNA pseudouridine synthase activity"/>
    <property type="evidence" value="ECO:0007669"/>
    <property type="project" value="UniProtKB-ARBA"/>
</dbReference>
<evidence type="ECO:0000256" key="4">
    <source>
        <dbReference type="PIRSR" id="PIRSR606225-1"/>
    </source>
</evidence>
<comment type="similarity">
    <text evidence="2 6">Belongs to the pseudouridine synthase RluA family.</text>
</comment>
<dbReference type="GO" id="GO:0003723">
    <property type="term" value="F:RNA binding"/>
    <property type="evidence" value="ECO:0007669"/>
    <property type="project" value="UniProtKB-KW"/>
</dbReference>
<evidence type="ECO:0000259" key="7">
    <source>
        <dbReference type="SMART" id="SM00363"/>
    </source>
</evidence>
<dbReference type="GO" id="GO:0000455">
    <property type="term" value="P:enzyme-directed rRNA pseudouridine synthesis"/>
    <property type="evidence" value="ECO:0007669"/>
    <property type="project" value="UniProtKB-ARBA"/>
</dbReference>
<dbReference type="PANTHER" id="PTHR21600">
    <property type="entry name" value="MITOCHONDRIAL RNA PSEUDOURIDINE SYNTHASE"/>
    <property type="match status" value="1"/>
</dbReference>
<comment type="caution">
    <text evidence="8">The sequence shown here is derived from an EMBL/GenBank/DDBJ whole genome shotgun (WGS) entry which is preliminary data.</text>
</comment>
<evidence type="ECO:0000313" key="8">
    <source>
        <dbReference type="EMBL" id="RBP63279.1"/>
    </source>
</evidence>
<dbReference type="Gene3D" id="3.30.2350.10">
    <property type="entry name" value="Pseudouridine synthase"/>
    <property type="match status" value="1"/>
</dbReference>
<dbReference type="InterPro" id="IPR050188">
    <property type="entry name" value="RluA_PseudoU_synthase"/>
</dbReference>
<dbReference type="InterPro" id="IPR006224">
    <property type="entry name" value="PsdUridine_synth_RluA-like_CS"/>
</dbReference>
<dbReference type="Pfam" id="PF01479">
    <property type="entry name" value="S4"/>
    <property type="match status" value="1"/>
</dbReference>
<dbReference type="CDD" id="cd00165">
    <property type="entry name" value="S4"/>
    <property type="match status" value="1"/>
</dbReference>
<evidence type="ECO:0000256" key="5">
    <source>
        <dbReference type="PROSITE-ProRule" id="PRU00182"/>
    </source>
</evidence>
<feature type="domain" description="RNA-binding S4" evidence="7">
    <location>
        <begin position="13"/>
        <end position="77"/>
    </location>
</feature>
<keyword evidence="3 6" id="KW-0413">Isomerase</keyword>